<proteinExistence type="inferred from homology"/>
<evidence type="ECO:0000313" key="3">
    <source>
        <dbReference type="Proteomes" id="UP000027466"/>
    </source>
</evidence>
<dbReference type="AlphaFoldDB" id="A0A069PN05"/>
<comment type="caution">
    <text evidence="2">The sequence shown here is derived from an EMBL/GenBank/DDBJ whole genome shotgun (WGS) entry which is preliminary data.</text>
</comment>
<accession>A0A069PN05</accession>
<name>A0A069PN05_9BURK</name>
<sequence length="243" mass="26443">MDIEILPESVLTERAGAVLTFTLNNPDGGNEITAPMFDAMIAVLRGEAAEPSARVLRIRARGAVFCTGRERAGRDAVSIHAEVSRLIELKRLLRASSLITIAEVHGDALGFGFGLAILCDFTLVSSRARLAFPEMRKGLPPAAIMAYLGRYALPKQVFPMVLFGDAVTPERALQAGLITQICTPESLPEQAAELVERILALDETGARHCKAFFQATEESSLEHNFRHATEMLTVSALRLQQSK</sequence>
<keyword evidence="3" id="KW-1185">Reference proteome</keyword>
<dbReference type="PANTHER" id="PTHR42964:SF1">
    <property type="entry name" value="POLYKETIDE BIOSYNTHESIS ENOYL-COA HYDRATASE PKSH-RELATED"/>
    <property type="match status" value="1"/>
</dbReference>
<dbReference type="InterPro" id="IPR051683">
    <property type="entry name" value="Enoyl-CoA_Hydratase/Isomerase"/>
</dbReference>
<dbReference type="InterPro" id="IPR029045">
    <property type="entry name" value="ClpP/crotonase-like_dom_sf"/>
</dbReference>
<evidence type="ECO:0000256" key="1">
    <source>
        <dbReference type="ARBA" id="ARBA00005254"/>
    </source>
</evidence>
<reference evidence="2 3" key="1">
    <citation type="submission" date="2014-03" db="EMBL/GenBank/DDBJ databases">
        <title>Draft Genome Sequences of Four Burkholderia Strains.</title>
        <authorList>
            <person name="Liu X.Y."/>
            <person name="Li C.X."/>
            <person name="Xu J.H."/>
        </authorList>
    </citation>
    <scope>NUCLEOTIDE SEQUENCE [LARGE SCALE GENOMIC DNA]</scope>
    <source>
        <strain evidence="2 3">DSM 50014</strain>
    </source>
</reference>
<dbReference type="Gene3D" id="3.90.226.10">
    <property type="entry name" value="2-enoyl-CoA Hydratase, Chain A, domain 1"/>
    <property type="match status" value="1"/>
</dbReference>
<dbReference type="GO" id="GO:0003824">
    <property type="term" value="F:catalytic activity"/>
    <property type="evidence" value="ECO:0007669"/>
    <property type="project" value="UniProtKB-ARBA"/>
</dbReference>
<dbReference type="STRING" id="60547.GCA_000751215_04515"/>
<dbReference type="Pfam" id="PF00378">
    <property type="entry name" value="ECH_1"/>
    <property type="match status" value="1"/>
</dbReference>
<evidence type="ECO:0000313" key="2">
    <source>
        <dbReference type="EMBL" id="KDR42073.1"/>
    </source>
</evidence>
<dbReference type="RefSeq" id="WP_035935640.1">
    <property type="nucleotide sequence ID" value="NZ_CADFFX010000002.1"/>
</dbReference>
<dbReference type="CDD" id="cd06558">
    <property type="entry name" value="crotonase-like"/>
    <property type="match status" value="1"/>
</dbReference>
<dbReference type="PANTHER" id="PTHR42964">
    <property type="entry name" value="ENOYL-COA HYDRATASE"/>
    <property type="match status" value="1"/>
</dbReference>
<dbReference type="SUPFAM" id="SSF52096">
    <property type="entry name" value="ClpP/crotonase"/>
    <property type="match status" value="1"/>
</dbReference>
<gene>
    <name evidence="2" type="ORF">BG61_13115</name>
</gene>
<dbReference type="EMBL" id="JFHC01000020">
    <property type="protein sequence ID" value="KDR42073.1"/>
    <property type="molecule type" value="Genomic_DNA"/>
</dbReference>
<protein>
    <submittedName>
        <fullName evidence="2">Enoyl-CoA hydratase</fullName>
    </submittedName>
</protein>
<comment type="similarity">
    <text evidence="1">Belongs to the enoyl-CoA hydratase/isomerase family.</text>
</comment>
<organism evidence="2 3">
    <name type="scientific">Caballeronia glathei</name>
    <dbReference type="NCBI Taxonomy" id="60547"/>
    <lineage>
        <taxon>Bacteria</taxon>
        <taxon>Pseudomonadati</taxon>
        <taxon>Pseudomonadota</taxon>
        <taxon>Betaproteobacteria</taxon>
        <taxon>Burkholderiales</taxon>
        <taxon>Burkholderiaceae</taxon>
        <taxon>Caballeronia</taxon>
    </lineage>
</organism>
<dbReference type="Proteomes" id="UP000027466">
    <property type="component" value="Unassembled WGS sequence"/>
</dbReference>
<dbReference type="InterPro" id="IPR001753">
    <property type="entry name" value="Enoyl-CoA_hydra/iso"/>
</dbReference>